<dbReference type="InterPro" id="IPR036259">
    <property type="entry name" value="MFS_trans_sf"/>
</dbReference>
<evidence type="ECO:0000256" key="1">
    <source>
        <dbReference type="ARBA" id="ARBA00004651"/>
    </source>
</evidence>
<feature type="domain" description="Major facilitator superfamily (MFS) profile" evidence="6">
    <location>
        <begin position="20"/>
        <end position="497"/>
    </location>
</feature>
<keyword evidence="8" id="KW-1185">Reference proteome</keyword>
<feature type="transmembrane region" description="Helical" evidence="5">
    <location>
        <begin position="147"/>
        <end position="170"/>
    </location>
</feature>
<dbReference type="InterPro" id="IPR011701">
    <property type="entry name" value="MFS"/>
</dbReference>
<evidence type="ECO:0000256" key="5">
    <source>
        <dbReference type="SAM" id="Phobius"/>
    </source>
</evidence>
<name>A0A2V1K9N9_9ACTO</name>
<feature type="transmembrane region" description="Helical" evidence="5">
    <location>
        <begin position="471"/>
        <end position="492"/>
    </location>
</feature>
<organism evidence="7 8">
    <name type="scientific">Ancrocorticia populi</name>
    <dbReference type="NCBI Taxonomy" id="2175228"/>
    <lineage>
        <taxon>Bacteria</taxon>
        <taxon>Bacillati</taxon>
        <taxon>Actinomycetota</taxon>
        <taxon>Actinomycetes</taxon>
        <taxon>Actinomycetales</taxon>
        <taxon>Actinomycetaceae</taxon>
        <taxon>Ancrocorticia</taxon>
    </lineage>
</organism>
<evidence type="ECO:0000313" key="7">
    <source>
        <dbReference type="EMBL" id="PWF27020.1"/>
    </source>
</evidence>
<dbReference type="Gene3D" id="1.20.1720.10">
    <property type="entry name" value="Multidrug resistance protein D"/>
    <property type="match status" value="1"/>
</dbReference>
<gene>
    <name evidence="7" type="ORF">DD236_00990</name>
</gene>
<keyword evidence="3 5" id="KW-1133">Transmembrane helix</keyword>
<keyword evidence="4 5" id="KW-0472">Membrane</keyword>
<protein>
    <submittedName>
        <fullName evidence="7">EmrB/QacA family drug resistance transporter</fullName>
    </submittedName>
</protein>
<feature type="transmembrane region" description="Helical" evidence="5">
    <location>
        <begin position="276"/>
        <end position="300"/>
    </location>
</feature>
<dbReference type="GO" id="GO:0022857">
    <property type="term" value="F:transmembrane transporter activity"/>
    <property type="evidence" value="ECO:0007669"/>
    <property type="project" value="InterPro"/>
</dbReference>
<feature type="transmembrane region" description="Helical" evidence="5">
    <location>
        <begin position="115"/>
        <end position="135"/>
    </location>
</feature>
<feature type="transmembrane region" description="Helical" evidence="5">
    <location>
        <begin position="342"/>
        <end position="360"/>
    </location>
</feature>
<dbReference type="InterPro" id="IPR020846">
    <property type="entry name" value="MFS_dom"/>
</dbReference>
<reference evidence="8" key="1">
    <citation type="submission" date="2018-05" db="EMBL/GenBank/DDBJ databases">
        <authorList>
            <person name="Li Y."/>
        </authorList>
    </citation>
    <scope>NUCLEOTIDE SEQUENCE [LARGE SCALE GENOMIC DNA]</scope>
    <source>
        <strain evidence="8">sk1b4</strain>
    </source>
</reference>
<feature type="transmembrane region" description="Helical" evidence="5">
    <location>
        <begin position="312"/>
        <end position="330"/>
    </location>
</feature>
<feature type="transmembrane region" description="Helical" evidence="5">
    <location>
        <begin position="206"/>
        <end position="226"/>
    </location>
</feature>
<dbReference type="Gene3D" id="1.20.1250.20">
    <property type="entry name" value="MFS general substrate transporter like domains"/>
    <property type="match status" value="1"/>
</dbReference>
<feature type="transmembrane region" description="Helical" evidence="5">
    <location>
        <begin position="176"/>
        <end position="194"/>
    </location>
</feature>
<evidence type="ECO:0000313" key="8">
    <source>
        <dbReference type="Proteomes" id="UP000245283"/>
    </source>
</evidence>
<dbReference type="Pfam" id="PF07690">
    <property type="entry name" value="MFS_1"/>
    <property type="match status" value="1"/>
</dbReference>
<feature type="transmembrane region" description="Helical" evidence="5">
    <location>
        <begin position="86"/>
        <end position="103"/>
    </location>
</feature>
<dbReference type="PANTHER" id="PTHR23501">
    <property type="entry name" value="MAJOR FACILITATOR SUPERFAMILY"/>
    <property type="match status" value="1"/>
</dbReference>
<feature type="transmembrane region" description="Helical" evidence="5">
    <location>
        <begin position="238"/>
        <end position="256"/>
    </location>
</feature>
<keyword evidence="2 5" id="KW-0812">Transmembrane</keyword>
<evidence type="ECO:0000256" key="4">
    <source>
        <dbReference type="ARBA" id="ARBA00023136"/>
    </source>
</evidence>
<dbReference type="AlphaFoldDB" id="A0A2V1K9N9"/>
<feature type="transmembrane region" description="Helical" evidence="5">
    <location>
        <begin position="398"/>
        <end position="421"/>
    </location>
</feature>
<evidence type="ECO:0000259" key="6">
    <source>
        <dbReference type="PROSITE" id="PS50850"/>
    </source>
</evidence>
<dbReference type="EMBL" id="QETB01000001">
    <property type="protein sequence ID" value="PWF27020.1"/>
    <property type="molecule type" value="Genomic_DNA"/>
</dbReference>
<dbReference type="SUPFAM" id="SSF103473">
    <property type="entry name" value="MFS general substrate transporter"/>
    <property type="match status" value="1"/>
</dbReference>
<evidence type="ECO:0000256" key="3">
    <source>
        <dbReference type="ARBA" id="ARBA00022989"/>
    </source>
</evidence>
<dbReference type="GO" id="GO:0005886">
    <property type="term" value="C:plasma membrane"/>
    <property type="evidence" value="ECO:0007669"/>
    <property type="project" value="UniProtKB-SubCell"/>
</dbReference>
<comment type="caution">
    <text evidence="7">The sequence shown here is derived from an EMBL/GenBank/DDBJ whole genome shotgun (WGS) entry which is preliminary data.</text>
</comment>
<dbReference type="PANTHER" id="PTHR23501:SF197">
    <property type="entry name" value="COMD"/>
    <property type="match status" value="1"/>
</dbReference>
<dbReference type="Proteomes" id="UP000245283">
    <property type="component" value="Unassembled WGS sequence"/>
</dbReference>
<sequence>MRKGGKVGKTGKSSNTVMTVFLGLLAAQFVSSMSNTIIANAMPVIVAQIGGNAVQYTWVVTAGILANTITTSVIGKLADLFDKKKLFIASLILFATASILSGASQTANQLIASRVLQGIGMGMMITLTTVIMATIVSPRERGKYNGYMAATMAVSTVGGPLIGGLIVDSLGWQWCFWIPVPFVVIVMFVVGHQLKVPTVHEGKAHVDFLGIALIGAAAASLLIWISSEGRDFTIGSPISIALIAIFIVSTALFIFVESRATEPLIPLYLFRNRTIVLSLVAFIAQGMAQFSIAVFFGQYFQYGRSYTPTASGLMTLPLMLTMMAASTIIGRRTTATGYWKRYVMGGLSAMVIGMLMFWPVTATTSLVYIGVAMAILGGGMGAMNTLMVAIQNLVGLNIMGVTTSTAMFFRTLAGALGIQLLGRVYQANVNNDIVDQLGSMPTSTGGTGELDFAALPDPVEAVVRASYGTELGMVFLVMAGFALAGLIAVAFIKGTSLRSSIDLDQVKKIVADEETIIEGTSLDINDGDESPTR</sequence>
<feature type="transmembrane region" description="Helical" evidence="5">
    <location>
        <begin position="55"/>
        <end position="74"/>
    </location>
</feature>
<dbReference type="PROSITE" id="PS50850">
    <property type="entry name" value="MFS"/>
    <property type="match status" value="1"/>
</dbReference>
<accession>A0A2V1K9N9</accession>
<dbReference type="OrthoDB" id="7375466at2"/>
<feature type="transmembrane region" description="Helical" evidence="5">
    <location>
        <begin position="366"/>
        <end position="386"/>
    </location>
</feature>
<proteinExistence type="predicted"/>
<comment type="subcellular location">
    <subcellularLocation>
        <location evidence="1">Cell membrane</location>
        <topology evidence="1">Multi-pass membrane protein</topology>
    </subcellularLocation>
</comment>
<evidence type="ECO:0000256" key="2">
    <source>
        <dbReference type="ARBA" id="ARBA00022692"/>
    </source>
</evidence>